<dbReference type="OrthoDB" id="104558at2"/>
<evidence type="ECO:0000313" key="14">
    <source>
        <dbReference type="Proteomes" id="UP000538666"/>
    </source>
</evidence>
<gene>
    <name evidence="13" type="ORF">HNQ77_004784</name>
</gene>
<accession>A0A841JZ94</accession>
<dbReference type="InterPro" id="IPR052058">
    <property type="entry name" value="Alcohol_O-acetyltransferase"/>
</dbReference>
<evidence type="ECO:0000256" key="6">
    <source>
        <dbReference type="ARBA" id="ARBA00013449"/>
    </source>
</evidence>
<dbReference type="Gene3D" id="3.30.559.30">
    <property type="entry name" value="Nonribosomal peptide synthetase, condensation domain"/>
    <property type="match status" value="1"/>
</dbReference>
<feature type="domain" description="Phthiocerol/phthiodiolone dimycocerosyl transferase C-terminal" evidence="12">
    <location>
        <begin position="200"/>
        <end position="302"/>
    </location>
</feature>
<comment type="catalytic activity">
    <reaction evidence="2">
        <text>2 a mycocerosyl-[mycocerosic acid synthase] + a phenolphthiocerol = a dimycocerosyl phenolphthiocerol + 2 holo-[mycocerosic acid synthase].</text>
        <dbReference type="EC" id="2.3.1.282"/>
    </reaction>
</comment>
<evidence type="ECO:0000256" key="11">
    <source>
        <dbReference type="ARBA" id="ARBA00033407"/>
    </source>
</evidence>
<comment type="similarity">
    <text evidence="4">Belongs to the acyltransferase PapA5 family.</text>
</comment>
<comment type="caution">
    <text evidence="13">The sequence shown here is derived from an EMBL/GenBank/DDBJ whole genome shotgun (WGS) entry which is preliminary data.</text>
</comment>
<evidence type="ECO:0000256" key="3">
    <source>
        <dbReference type="ARBA" id="ARBA00001907"/>
    </source>
</evidence>
<name>A0A841JZ94_9BACT</name>
<dbReference type="Pfam" id="PF16911">
    <property type="entry name" value="PapA_C"/>
    <property type="match status" value="1"/>
</dbReference>
<dbReference type="EMBL" id="JACHEK010000011">
    <property type="protein sequence ID" value="MBB6146803.1"/>
    <property type="molecule type" value="Genomic_DNA"/>
</dbReference>
<evidence type="ECO:0000313" key="13">
    <source>
        <dbReference type="EMBL" id="MBB6146803.1"/>
    </source>
</evidence>
<evidence type="ECO:0000256" key="1">
    <source>
        <dbReference type="ARBA" id="ARBA00000026"/>
    </source>
</evidence>
<evidence type="ECO:0000256" key="10">
    <source>
        <dbReference type="ARBA" id="ARBA00032317"/>
    </source>
</evidence>
<dbReference type="Gene3D" id="3.30.559.10">
    <property type="entry name" value="Chloramphenicol acetyltransferase-like domain"/>
    <property type="match status" value="1"/>
</dbReference>
<dbReference type="RefSeq" id="WP_050061321.1">
    <property type="nucleotide sequence ID" value="NZ_JACHEK010000011.1"/>
</dbReference>
<evidence type="ECO:0000256" key="5">
    <source>
        <dbReference type="ARBA" id="ARBA00012866"/>
    </source>
</evidence>
<dbReference type="InterPro" id="IPR031641">
    <property type="entry name" value="PapA_C"/>
</dbReference>
<dbReference type="InterPro" id="IPR023213">
    <property type="entry name" value="CAT-like_dom_sf"/>
</dbReference>
<reference evidence="13 14" key="1">
    <citation type="submission" date="2020-08" db="EMBL/GenBank/DDBJ databases">
        <title>Genomic Encyclopedia of Type Strains, Phase IV (KMG-IV): sequencing the most valuable type-strain genomes for metagenomic binning, comparative biology and taxonomic classification.</title>
        <authorList>
            <person name="Goeker M."/>
        </authorList>
    </citation>
    <scope>NUCLEOTIDE SEQUENCE [LARGE SCALE GENOMIC DNA]</scope>
    <source>
        <strain evidence="13 14">DSM 103733</strain>
    </source>
</reference>
<comment type="catalytic activity">
    <reaction evidence="1">
        <text>2 a mycocerosyl-[mycocerosic acid synthase] + a phthiocerol = a dimycocerosyl phthiocerol + 2 holo-[mycocerosic acid synthase].</text>
        <dbReference type="EC" id="2.3.1.282"/>
    </reaction>
</comment>
<organism evidence="13 14">
    <name type="scientific">Silvibacterium bohemicum</name>
    <dbReference type="NCBI Taxonomy" id="1577686"/>
    <lineage>
        <taxon>Bacteria</taxon>
        <taxon>Pseudomonadati</taxon>
        <taxon>Acidobacteriota</taxon>
        <taxon>Terriglobia</taxon>
        <taxon>Terriglobales</taxon>
        <taxon>Acidobacteriaceae</taxon>
        <taxon>Silvibacterium</taxon>
    </lineage>
</organism>
<evidence type="ECO:0000256" key="4">
    <source>
        <dbReference type="ARBA" id="ARBA00006558"/>
    </source>
</evidence>
<dbReference type="PANTHER" id="PTHR28037">
    <property type="entry name" value="ALCOHOL O-ACETYLTRANSFERASE 1-RELATED"/>
    <property type="match status" value="1"/>
</dbReference>
<dbReference type="SUPFAM" id="SSF52777">
    <property type="entry name" value="CoA-dependent acyltransferases"/>
    <property type="match status" value="2"/>
</dbReference>
<proteinExistence type="inferred from homology"/>
<dbReference type="Proteomes" id="UP000538666">
    <property type="component" value="Unassembled WGS sequence"/>
</dbReference>
<dbReference type="EC" id="2.3.1.282" evidence="5"/>
<sequence>MNFSEVDKNRVLRQLDSFEEHFWLMERVARRGHVLAAEISGQTKIENWHEALRELQKAYPLLQASIGKVEGERPFFYSVPERPMPLRVEPLTSSFSVTEAIEKELSDPFTDGEPLTRSALFHQGNKCVFLIASHHASLDGKSHLFLLHDLLCLLTERASQKPQPLTPSVAELFGRDSPEYRTTEHFSEVSNEAVPVHPATAVHVTRTELSSAETEALVANAKRRGASVHSVVLTALALAGLRSSVVWRTDGIRCLSPVDIRPFHGLTDQVGQLVVLHRCLLEELREDQFWEIGARITSSMKSSSLRSSIDEFLSQASSLVEDEHSPQTHLRLLLNSGFVHDLMLTSYGSYQVRTRFRGLQLDQVFTAGFVGGPDTQKFSTMTVNGSLGITHVAHHPFPEMLQTVKEILTAALATSS</sequence>
<evidence type="ECO:0000259" key="12">
    <source>
        <dbReference type="Pfam" id="PF16911"/>
    </source>
</evidence>
<protein>
    <recommendedName>
        <fullName evidence="6">Phthiocerol/phthiodiolone dimycocerosyl transferase</fullName>
        <ecNumber evidence="5">2.3.1.282</ecNumber>
    </recommendedName>
    <alternativeName>
        <fullName evidence="11">Acyltransferase PapA5</fullName>
    </alternativeName>
    <alternativeName>
        <fullName evidence="9">Phthiocerol/phthiodiolone O-acyltransferase</fullName>
    </alternativeName>
    <alternativeName>
        <fullName evidence="10">Polyketide synthase-associated protein A5</fullName>
    </alternativeName>
</protein>
<dbReference type="GO" id="GO:0016746">
    <property type="term" value="F:acyltransferase activity"/>
    <property type="evidence" value="ECO:0007669"/>
    <property type="project" value="UniProtKB-KW"/>
</dbReference>
<evidence type="ECO:0000256" key="7">
    <source>
        <dbReference type="ARBA" id="ARBA00022679"/>
    </source>
</evidence>
<dbReference type="PANTHER" id="PTHR28037:SF1">
    <property type="entry name" value="ALCOHOL O-ACETYLTRANSFERASE 1-RELATED"/>
    <property type="match status" value="1"/>
</dbReference>
<evidence type="ECO:0000256" key="8">
    <source>
        <dbReference type="ARBA" id="ARBA00023315"/>
    </source>
</evidence>
<dbReference type="AlphaFoldDB" id="A0A841JZ94"/>
<keyword evidence="8" id="KW-0012">Acyltransferase</keyword>
<evidence type="ECO:0000256" key="9">
    <source>
        <dbReference type="ARBA" id="ARBA00030465"/>
    </source>
</evidence>
<keyword evidence="7" id="KW-0808">Transferase</keyword>
<evidence type="ECO:0000256" key="2">
    <source>
        <dbReference type="ARBA" id="ARBA00000625"/>
    </source>
</evidence>
<comment type="catalytic activity">
    <reaction evidence="3">
        <text>2 a mycocerosyl-[mycocerosic acid synthase] + a phthiodiolone = a dimycocerosyl phthiodiolone + 2 holo-[mycocerosic acid synthase].</text>
        <dbReference type="EC" id="2.3.1.282"/>
    </reaction>
</comment>
<keyword evidence="14" id="KW-1185">Reference proteome</keyword>